<evidence type="ECO:0000313" key="2">
    <source>
        <dbReference type="Proteomes" id="UP001219518"/>
    </source>
</evidence>
<reference evidence="1" key="1">
    <citation type="submission" date="2021-07" db="EMBL/GenBank/DDBJ databases">
        <authorList>
            <person name="Catto M.A."/>
            <person name="Jacobson A."/>
            <person name="Kennedy G."/>
            <person name="Labadie P."/>
            <person name="Hunt B.G."/>
            <person name="Srinivasan R."/>
        </authorList>
    </citation>
    <scope>NUCLEOTIDE SEQUENCE</scope>
    <source>
        <strain evidence="1">PL_HMW_Pooled</strain>
        <tissue evidence="1">Head</tissue>
    </source>
</reference>
<comment type="caution">
    <text evidence="1">The sequence shown here is derived from an EMBL/GenBank/DDBJ whole genome shotgun (WGS) entry which is preliminary data.</text>
</comment>
<dbReference type="Proteomes" id="UP001219518">
    <property type="component" value="Unassembled WGS sequence"/>
</dbReference>
<accession>A0AAE1I3K9</accession>
<dbReference type="EMBL" id="JAHWGI010001429">
    <property type="protein sequence ID" value="KAK3931710.1"/>
    <property type="molecule type" value="Genomic_DNA"/>
</dbReference>
<keyword evidence="2" id="KW-1185">Reference proteome</keyword>
<sequence length="62" mass="6938">MAQDESGPYGLALFRTDNVLASPSDRNFTYFILATVRDLWNMSRAPADSMFPEASRSPTLHT</sequence>
<reference evidence="1" key="2">
    <citation type="journal article" date="2023" name="BMC Genomics">
        <title>Pest status, molecular evolution, and epigenetic factors derived from the genome assembly of Frankliniella fusca, a thysanopteran phytovirus vector.</title>
        <authorList>
            <person name="Catto M.A."/>
            <person name="Labadie P.E."/>
            <person name="Jacobson A.L."/>
            <person name="Kennedy G.G."/>
            <person name="Srinivasan R."/>
            <person name="Hunt B.G."/>
        </authorList>
    </citation>
    <scope>NUCLEOTIDE SEQUENCE</scope>
    <source>
        <strain evidence="1">PL_HMW_Pooled</strain>
    </source>
</reference>
<organism evidence="1 2">
    <name type="scientific">Frankliniella fusca</name>
    <dbReference type="NCBI Taxonomy" id="407009"/>
    <lineage>
        <taxon>Eukaryota</taxon>
        <taxon>Metazoa</taxon>
        <taxon>Ecdysozoa</taxon>
        <taxon>Arthropoda</taxon>
        <taxon>Hexapoda</taxon>
        <taxon>Insecta</taxon>
        <taxon>Pterygota</taxon>
        <taxon>Neoptera</taxon>
        <taxon>Paraneoptera</taxon>
        <taxon>Thysanoptera</taxon>
        <taxon>Terebrantia</taxon>
        <taxon>Thripoidea</taxon>
        <taxon>Thripidae</taxon>
        <taxon>Frankliniella</taxon>
    </lineage>
</organism>
<protein>
    <submittedName>
        <fullName evidence="1">tRNA-specific 2-thiouridylase</fullName>
    </submittedName>
</protein>
<dbReference type="AlphaFoldDB" id="A0AAE1I3K9"/>
<name>A0AAE1I3K9_9NEOP</name>
<evidence type="ECO:0000313" key="1">
    <source>
        <dbReference type="EMBL" id="KAK3931710.1"/>
    </source>
</evidence>
<proteinExistence type="predicted"/>
<gene>
    <name evidence="1" type="ORF">KUF71_008114</name>
</gene>